<dbReference type="SUPFAM" id="SSF50939">
    <property type="entry name" value="Sialidases"/>
    <property type="match status" value="1"/>
</dbReference>
<dbReference type="Gene3D" id="2.120.10.10">
    <property type="match status" value="1"/>
</dbReference>
<dbReference type="Proteomes" id="UP000235346">
    <property type="component" value="Unassembled WGS sequence"/>
</dbReference>
<evidence type="ECO:0008006" key="4">
    <source>
        <dbReference type="Google" id="ProtNLM"/>
    </source>
</evidence>
<evidence type="ECO:0000313" key="3">
    <source>
        <dbReference type="Proteomes" id="UP000235346"/>
    </source>
</evidence>
<dbReference type="AlphaFoldDB" id="A0A2N7TFY1"/>
<comment type="caution">
    <text evidence="2">The sequence shown here is derived from an EMBL/GenBank/DDBJ whole genome shotgun (WGS) entry which is preliminary data.</text>
</comment>
<dbReference type="OrthoDB" id="9764969at2"/>
<dbReference type="RefSeq" id="WP_102629766.1">
    <property type="nucleotide sequence ID" value="NZ_PDOH01000049.1"/>
</dbReference>
<protein>
    <recommendedName>
        <fullName evidence="4">Exo-alpha-sialidase</fullName>
    </recommendedName>
</protein>
<accession>A0A2N7TFY1</accession>
<evidence type="ECO:0000313" key="2">
    <source>
        <dbReference type="EMBL" id="PMR67104.1"/>
    </source>
</evidence>
<dbReference type="InterPro" id="IPR036278">
    <property type="entry name" value="Sialidase_sf"/>
</dbReference>
<name>A0A2N7TFY1_9GAMM</name>
<proteinExistence type="predicted"/>
<keyword evidence="1" id="KW-0472">Membrane</keyword>
<feature type="transmembrane region" description="Helical" evidence="1">
    <location>
        <begin position="20"/>
        <end position="40"/>
    </location>
</feature>
<gene>
    <name evidence="2" type="ORF">C1H66_20715</name>
</gene>
<dbReference type="EMBL" id="PNRE01000100">
    <property type="protein sequence ID" value="PMR67104.1"/>
    <property type="molecule type" value="Genomic_DNA"/>
</dbReference>
<keyword evidence="1" id="KW-0812">Transmembrane</keyword>
<sequence length="459" mass="49566">MQEYQDQCRARVSSSRGRGIAPATAGAVIALVLALLSPVAESGESTEIVWHAALEVATGEAHRGPWRMNASDFRYVDDASVALHEDGMAAVVWADQAQQEVFLQRYDRDGEPQLDAPTNISRSADTFSWLPRVHMAANTPDSVYVLWQEIIFSGGTHGGEILFARSQDGGATFSAPINLSNTQHGAGKGRLTTRRWDNGSLDLTEGPDGEVWVAWTEYEGRLRISRSSDGGRTFSAPKHIAGDGDLPARAPSLVVDGDGRVHLAWTVGEDPAADIRYTVSDSRGESFETPRTVDATGGHADAPKLAVDGDGIVHLVYAESPDGPWQRAHIRYTRARAGERFRAPEDISSAHAERFASVGFPSLAVSGANLYVLWELFPRPGHRSRGLGMTHSTDGGEHFAAPEFVPHSGASEPGFNGSLQGMLMRKLAVSDAGDIAVVNSTFQPGERSLVRLIRGHRER</sequence>
<dbReference type="CDD" id="cd15482">
    <property type="entry name" value="Sialidase_non-viral"/>
    <property type="match status" value="1"/>
</dbReference>
<organism evidence="2 3">
    <name type="scientific">Halomonas heilongjiangensis</name>
    <dbReference type="NCBI Taxonomy" id="1387883"/>
    <lineage>
        <taxon>Bacteria</taxon>
        <taxon>Pseudomonadati</taxon>
        <taxon>Pseudomonadota</taxon>
        <taxon>Gammaproteobacteria</taxon>
        <taxon>Oceanospirillales</taxon>
        <taxon>Halomonadaceae</taxon>
        <taxon>Halomonas</taxon>
    </lineage>
</organism>
<keyword evidence="3" id="KW-1185">Reference proteome</keyword>
<keyword evidence="1" id="KW-1133">Transmembrane helix</keyword>
<evidence type="ECO:0000256" key="1">
    <source>
        <dbReference type="SAM" id="Phobius"/>
    </source>
</evidence>
<reference evidence="2 3" key="1">
    <citation type="submission" date="2018-01" db="EMBL/GenBank/DDBJ databases">
        <title>Halomonas endophytica sp. nov., isolated from storage liquid in the stems of Populus euphratica.</title>
        <authorList>
            <person name="Chen C."/>
        </authorList>
    </citation>
    <scope>NUCLEOTIDE SEQUENCE [LARGE SCALE GENOMIC DNA]</scope>
    <source>
        <strain evidence="2 3">DSM 26881</strain>
    </source>
</reference>